<reference evidence="1 2" key="1">
    <citation type="submission" date="2016-10" db="EMBL/GenBank/DDBJ databases">
        <authorList>
            <person name="de Groot N.N."/>
        </authorList>
    </citation>
    <scope>NUCLEOTIDE SEQUENCE [LARGE SCALE GENOMIC DNA]</scope>
    <source>
        <strain evidence="2">L7-484,KACC 16230,DSM 25025</strain>
    </source>
</reference>
<evidence type="ECO:0008006" key="3">
    <source>
        <dbReference type="Google" id="ProtNLM"/>
    </source>
</evidence>
<dbReference type="SUPFAM" id="SSF53335">
    <property type="entry name" value="S-adenosyl-L-methionine-dependent methyltransferases"/>
    <property type="match status" value="1"/>
</dbReference>
<proteinExistence type="predicted"/>
<keyword evidence="2" id="KW-1185">Reference proteome</keyword>
<evidence type="ECO:0000313" key="1">
    <source>
        <dbReference type="EMBL" id="SDN93493.1"/>
    </source>
</evidence>
<dbReference type="Proteomes" id="UP000198793">
    <property type="component" value="Unassembled WGS sequence"/>
</dbReference>
<dbReference type="STRING" id="1166073.SAMN05192530_102498"/>
<evidence type="ECO:0000313" key="2">
    <source>
        <dbReference type="Proteomes" id="UP000198793"/>
    </source>
</evidence>
<dbReference type="RefSeq" id="WP_090670898.1">
    <property type="nucleotide sequence ID" value="NZ_FNIT01000002.1"/>
</dbReference>
<protein>
    <recommendedName>
        <fullName evidence="3">Methyltransferase domain-containing protein</fullName>
    </recommendedName>
</protein>
<organism evidence="1 2">
    <name type="scientific">Aureimonas jatrophae</name>
    <dbReference type="NCBI Taxonomy" id="1166073"/>
    <lineage>
        <taxon>Bacteria</taxon>
        <taxon>Pseudomonadati</taxon>
        <taxon>Pseudomonadota</taxon>
        <taxon>Alphaproteobacteria</taxon>
        <taxon>Hyphomicrobiales</taxon>
        <taxon>Aurantimonadaceae</taxon>
        <taxon>Aureimonas</taxon>
    </lineage>
</organism>
<dbReference type="Gene3D" id="3.40.50.150">
    <property type="entry name" value="Vaccinia Virus protein VP39"/>
    <property type="match status" value="1"/>
</dbReference>
<sequence>MSGFDTRWLDLREPADHAARDPFLLDAAGAYLLAGGEAPLAVDLGSGTGSTLRAFGSRAKATRWRLVDNDPRLLEAAVSRLPDGEAVERVEADLTHLAPDVIDGARLVTASALFDLASRGFVNDLAARLGERRIALYAALNYDGGMRWEPPHPVDREVVAAFNRHQTGDKGFGPALGPGAMEALREAFTEQGFDVRVAPSPWRLAAEDEALHALFVDGVVSAVAQTDEVASSRLDDWAARRRETPPLCKVGHWDVLALPR</sequence>
<dbReference type="OrthoDB" id="7273451at2"/>
<accession>A0A1H0FFL8</accession>
<dbReference type="EMBL" id="FNIT01000002">
    <property type="protein sequence ID" value="SDN93493.1"/>
    <property type="molecule type" value="Genomic_DNA"/>
</dbReference>
<gene>
    <name evidence="1" type="ORF">SAMN05192530_102498</name>
</gene>
<dbReference type="InterPro" id="IPR029063">
    <property type="entry name" value="SAM-dependent_MTases_sf"/>
</dbReference>
<dbReference type="AlphaFoldDB" id="A0A1H0FFL8"/>
<name>A0A1H0FFL8_9HYPH</name>